<reference evidence="1" key="1">
    <citation type="submission" date="2020-04" db="EMBL/GenBank/DDBJ databases">
        <authorList>
            <person name="Chiriac C."/>
            <person name="Salcher M."/>
            <person name="Ghai R."/>
            <person name="Kavagutti S V."/>
        </authorList>
    </citation>
    <scope>NUCLEOTIDE SEQUENCE</scope>
</reference>
<name>A0A6J5KSJ8_9CAUD</name>
<dbReference type="EMBL" id="LR796167">
    <property type="protein sequence ID" value="CAB4123000.1"/>
    <property type="molecule type" value="Genomic_DNA"/>
</dbReference>
<organism evidence="1">
    <name type="scientific">uncultured Caudovirales phage</name>
    <dbReference type="NCBI Taxonomy" id="2100421"/>
    <lineage>
        <taxon>Viruses</taxon>
        <taxon>Duplodnaviria</taxon>
        <taxon>Heunggongvirae</taxon>
        <taxon>Uroviricota</taxon>
        <taxon>Caudoviricetes</taxon>
        <taxon>Peduoviridae</taxon>
        <taxon>Maltschvirus</taxon>
        <taxon>Maltschvirus maltsch</taxon>
    </lineage>
</organism>
<accession>A0A6J5KSJ8</accession>
<gene>
    <name evidence="1" type="ORF">UFOVP29_159</name>
</gene>
<protein>
    <submittedName>
        <fullName evidence="1">Uncharacterized protein</fullName>
    </submittedName>
</protein>
<proteinExistence type="predicted"/>
<sequence length="74" mass="8458">MNKGDRVEIYKGRKNPCGTEGELFWMRHERYGFYGSGVNPLREVTRVGVRLDDGSVAWDYLSNCRAVEKVSETA</sequence>
<evidence type="ECO:0000313" key="1">
    <source>
        <dbReference type="EMBL" id="CAB4123000.1"/>
    </source>
</evidence>